<organism evidence="1 2">
    <name type="scientific">Melastoma candidum</name>
    <dbReference type="NCBI Taxonomy" id="119954"/>
    <lineage>
        <taxon>Eukaryota</taxon>
        <taxon>Viridiplantae</taxon>
        <taxon>Streptophyta</taxon>
        <taxon>Embryophyta</taxon>
        <taxon>Tracheophyta</taxon>
        <taxon>Spermatophyta</taxon>
        <taxon>Magnoliopsida</taxon>
        <taxon>eudicotyledons</taxon>
        <taxon>Gunneridae</taxon>
        <taxon>Pentapetalae</taxon>
        <taxon>rosids</taxon>
        <taxon>malvids</taxon>
        <taxon>Myrtales</taxon>
        <taxon>Melastomataceae</taxon>
        <taxon>Melastomatoideae</taxon>
        <taxon>Melastomateae</taxon>
        <taxon>Melastoma</taxon>
    </lineage>
</organism>
<accession>A0ACB9MCZ6</accession>
<comment type="caution">
    <text evidence="1">The sequence shown here is derived from an EMBL/GenBank/DDBJ whole genome shotgun (WGS) entry which is preliminary data.</text>
</comment>
<gene>
    <name evidence="1" type="ORF">MLD38_034602</name>
</gene>
<dbReference type="Proteomes" id="UP001057402">
    <property type="component" value="Chromosome 10"/>
</dbReference>
<reference evidence="2" key="1">
    <citation type="journal article" date="2023" name="Front. Plant Sci.">
        <title>Chromosomal-level genome assembly of Melastoma candidum provides insights into trichome evolution.</title>
        <authorList>
            <person name="Zhong Y."/>
            <person name="Wu W."/>
            <person name="Sun C."/>
            <person name="Zou P."/>
            <person name="Liu Y."/>
            <person name="Dai S."/>
            <person name="Zhou R."/>
        </authorList>
    </citation>
    <scope>NUCLEOTIDE SEQUENCE [LARGE SCALE GENOMIC DNA]</scope>
</reference>
<keyword evidence="2" id="KW-1185">Reference proteome</keyword>
<evidence type="ECO:0000313" key="1">
    <source>
        <dbReference type="EMBL" id="KAI4321189.1"/>
    </source>
</evidence>
<evidence type="ECO:0000313" key="2">
    <source>
        <dbReference type="Proteomes" id="UP001057402"/>
    </source>
</evidence>
<dbReference type="EMBL" id="CM042889">
    <property type="protein sequence ID" value="KAI4321189.1"/>
    <property type="molecule type" value="Genomic_DNA"/>
</dbReference>
<name>A0ACB9MCZ6_9MYRT</name>
<protein>
    <submittedName>
        <fullName evidence="1">Uncharacterized protein</fullName>
    </submittedName>
</protein>
<sequence length="253" mass="27955">MWGLREFGVLGLVLGVSWLSCRCRTASADVVLIGRSTTQSFRSVDIGFWDKVRRAQETGLVAVVVYNDEDFGHLVAMSGSSARIKVNAVFVSRSSGDSLKEYAGSTDVELLILPSSIYSAWQRIRLESPQVHHDREFHGMSIRLVNAMPSHVFTSDLEYNSTSQSCAICIDDYTVGEKLWILPCRHKFHVSCVDLQLTSWRTFCPVCKRDARIATGEPPASESTPLLSLASVEPSPVLSSHAQSSVASLQPYR</sequence>
<proteinExistence type="predicted"/>